<dbReference type="GO" id="GO:0048284">
    <property type="term" value="P:organelle fusion"/>
    <property type="evidence" value="ECO:0007669"/>
    <property type="project" value="TreeGrafter"/>
</dbReference>
<evidence type="ECO:0000256" key="4">
    <source>
        <dbReference type="PROSITE-ProRule" id="PRU00175"/>
    </source>
</evidence>
<dbReference type="OrthoDB" id="1845386at2759"/>
<feature type="domain" description="RING-type" evidence="5">
    <location>
        <begin position="715"/>
        <end position="766"/>
    </location>
</feature>
<dbReference type="EMBL" id="MLAK01000766">
    <property type="protein sequence ID" value="OHT05206.1"/>
    <property type="molecule type" value="Genomic_DNA"/>
</dbReference>
<sequence length="816" mass="92957">MINSISTCDYELQIDQDISDIYKIRNGRLWAILKNRKLLFSDLNTKPKPLIKIFDKLNKCEDLFVSPDGEFCLIRTNVEHYHILVKDLEPQISPIMPGTKVLCAAFNNLGKYPKPIIFMGTDGGNITYFNLNNDITSTSLLPIILNPATPIDGISIVLFPNGDLRLSIITANKIIPKKLSPDDFLEIEISNPIIPQIPKVRPNQICCENNLVGILTNMMAFEFIVKPDNVNPRQLFYVTPENACGFVVFEEFMLLFCKNGDINVYLNNSENAIETFNIKGATKFEYDSDQGELYAVSPRKISKARPNFYSHILSFIARKFISSRNEEEAISMILKMKFTSFHEMLQYVGHDFSLRLCLFKRILEKMRTVDKSITPQKAAIAHSTLLYYIQLEVEKETPNVKGFSEFALSLIKDGLIDSKVVTNALVYYGWDEPIPYITDPLHIFNIFMQQGETEIAVEQLPRILNDNDFFKAALRVFNHQEEKTIAALSKRSNLLCNKVIPILMKNCSSNFVLSLLQSDKLSNVWINRIFCLFLAEKPTEDLVNKFFIEYRYSSNYEIQFLIRSMLASHQYLRLSTGLMKIMDYDNATLVASKGDPSFAFDLIAQISDPEERKFCATRILRSLTLSNESGKIARKLLEKFDKCGIEASLLMQFLPKDTPSSDLSNVIKDFTTKNVELSKEQQSKIDESLSGCDKAEKLIKGIEEKAATLASTTLCEKCRKSLFTEPGIVYPCSHILHQKCAQDLVNYIQLEPDEKPIDYSIDCPICGFLSVRLIDQPFKTPGVSIERDPWSIDQGRLMSIAIQRRRSTGFIAKLDK</sequence>
<dbReference type="GeneID" id="94840066"/>
<dbReference type="VEuPathDB" id="TrichDB:TRFO_27143"/>
<dbReference type="SUPFAM" id="SSF57850">
    <property type="entry name" value="RING/U-box"/>
    <property type="match status" value="1"/>
</dbReference>
<dbReference type="AlphaFoldDB" id="A0A1J4K688"/>
<organism evidence="6 7">
    <name type="scientific">Tritrichomonas foetus</name>
    <dbReference type="NCBI Taxonomy" id="1144522"/>
    <lineage>
        <taxon>Eukaryota</taxon>
        <taxon>Metamonada</taxon>
        <taxon>Parabasalia</taxon>
        <taxon>Tritrichomonadida</taxon>
        <taxon>Tritrichomonadidae</taxon>
        <taxon>Tritrichomonas</taxon>
    </lineage>
</organism>
<dbReference type="Proteomes" id="UP000179807">
    <property type="component" value="Unassembled WGS sequence"/>
</dbReference>
<dbReference type="Gene3D" id="3.30.40.10">
    <property type="entry name" value="Zinc/RING finger domain, C3HC4 (zinc finger)"/>
    <property type="match status" value="1"/>
</dbReference>
<keyword evidence="3" id="KW-0862">Zinc</keyword>
<dbReference type="GO" id="GO:0030674">
    <property type="term" value="F:protein-macromolecule adaptor activity"/>
    <property type="evidence" value="ECO:0007669"/>
    <property type="project" value="TreeGrafter"/>
</dbReference>
<evidence type="ECO:0000259" key="5">
    <source>
        <dbReference type="PROSITE" id="PS50089"/>
    </source>
</evidence>
<dbReference type="GO" id="GO:0030897">
    <property type="term" value="C:HOPS complex"/>
    <property type="evidence" value="ECO:0007669"/>
    <property type="project" value="TreeGrafter"/>
</dbReference>
<evidence type="ECO:0000313" key="6">
    <source>
        <dbReference type="EMBL" id="OHT05206.1"/>
    </source>
</evidence>
<evidence type="ECO:0000313" key="7">
    <source>
        <dbReference type="Proteomes" id="UP000179807"/>
    </source>
</evidence>
<dbReference type="PROSITE" id="PS50089">
    <property type="entry name" value="ZF_RING_2"/>
    <property type="match status" value="1"/>
</dbReference>
<dbReference type="PANTHER" id="PTHR23323:SF26">
    <property type="entry name" value="VACUOLAR PROTEIN SORTING-ASSOCIATED PROTEIN 18 HOMOLOG"/>
    <property type="match status" value="1"/>
</dbReference>
<dbReference type="GO" id="GO:0005768">
    <property type="term" value="C:endosome"/>
    <property type="evidence" value="ECO:0007669"/>
    <property type="project" value="TreeGrafter"/>
</dbReference>
<dbReference type="InterPro" id="IPR007810">
    <property type="entry name" value="Pep3/Vps18_beta-prop"/>
</dbReference>
<dbReference type="Pfam" id="PF05131">
    <property type="entry name" value="Pep3_Vps18"/>
    <property type="match status" value="1"/>
</dbReference>
<reference evidence="6" key="1">
    <citation type="submission" date="2016-10" db="EMBL/GenBank/DDBJ databases">
        <authorList>
            <person name="Benchimol M."/>
            <person name="Almeida L.G."/>
            <person name="Vasconcelos A.T."/>
            <person name="Perreira-Neves A."/>
            <person name="Rosa I.A."/>
            <person name="Tasca T."/>
            <person name="Bogo M.R."/>
            <person name="de Souza W."/>
        </authorList>
    </citation>
    <scope>NUCLEOTIDE SEQUENCE [LARGE SCALE GENOMIC DNA]</scope>
    <source>
        <strain evidence="6">K</strain>
    </source>
</reference>
<gene>
    <name evidence="6" type="ORF">TRFO_27143</name>
</gene>
<evidence type="ECO:0000256" key="1">
    <source>
        <dbReference type="ARBA" id="ARBA00022723"/>
    </source>
</evidence>
<dbReference type="GO" id="GO:0007032">
    <property type="term" value="P:endosome organization"/>
    <property type="evidence" value="ECO:0007669"/>
    <property type="project" value="TreeGrafter"/>
</dbReference>
<keyword evidence="1" id="KW-0479">Metal-binding</keyword>
<keyword evidence="2 4" id="KW-0863">Zinc-finger</keyword>
<proteinExistence type="predicted"/>
<dbReference type="GO" id="GO:0007033">
    <property type="term" value="P:vacuole organization"/>
    <property type="evidence" value="ECO:0007669"/>
    <property type="project" value="TreeGrafter"/>
</dbReference>
<dbReference type="InterPro" id="IPR001841">
    <property type="entry name" value="Znf_RING"/>
</dbReference>
<evidence type="ECO:0000256" key="3">
    <source>
        <dbReference type="ARBA" id="ARBA00022833"/>
    </source>
</evidence>
<name>A0A1J4K688_9EUKA</name>
<protein>
    <recommendedName>
        <fullName evidence="5">RING-type domain-containing protein</fullName>
    </recommendedName>
</protein>
<keyword evidence="7" id="KW-1185">Reference proteome</keyword>
<accession>A0A1J4K688</accession>
<dbReference type="RefSeq" id="XP_068358342.1">
    <property type="nucleotide sequence ID" value="XM_068505362.1"/>
</dbReference>
<dbReference type="GO" id="GO:0008270">
    <property type="term" value="F:zinc ion binding"/>
    <property type="evidence" value="ECO:0007669"/>
    <property type="project" value="UniProtKB-KW"/>
</dbReference>
<dbReference type="PANTHER" id="PTHR23323">
    <property type="entry name" value="VACUOLAR PROTEIN SORTING-ASSOCIATED PROTEIN"/>
    <property type="match status" value="1"/>
</dbReference>
<dbReference type="GO" id="GO:0006904">
    <property type="term" value="P:vesicle docking involved in exocytosis"/>
    <property type="evidence" value="ECO:0007669"/>
    <property type="project" value="TreeGrafter"/>
</dbReference>
<comment type="caution">
    <text evidence="6">The sequence shown here is derived from an EMBL/GenBank/DDBJ whole genome shotgun (WGS) entry which is preliminary data.</text>
</comment>
<dbReference type="InterPro" id="IPR013083">
    <property type="entry name" value="Znf_RING/FYVE/PHD"/>
</dbReference>
<evidence type="ECO:0000256" key="2">
    <source>
        <dbReference type="ARBA" id="ARBA00022771"/>
    </source>
</evidence>